<organism evidence="3 4">
    <name type="scientific">Quillaja saponaria</name>
    <name type="common">Soap bark tree</name>
    <dbReference type="NCBI Taxonomy" id="32244"/>
    <lineage>
        <taxon>Eukaryota</taxon>
        <taxon>Viridiplantae</taxon>
        <taxon>Streptophyta</taxon>
        <taxon>Embryophyta</taxon>
        <taxon>Tracheophyta</taxon>
        <taxon>Spermatophyta</taxon>
        <taxon>Magnoliopsida</taxon>
        <taxon>eudicotyledons</taxon>
        <taxon>Gunneridae</taxon>
        <taxon>Pentapetalae</taxon>
        <taxon>rosids</taxon>
        <taxon>fabids</taxon>
        <taxon>Fabales</taxon>
        <taxon>Quillajaceae</taxon>
        <taxon>Quillaja</taxon>
    </lineage>
</organism>
<dbReference type="PANTHER" id="PTHR31286:SF167">
    <property type="entry name" value="OS09G0268800 PROTEIN"/>
    <property type="match status" value="1"/>
</dbReference>
<comment type="caution">
    <text evidence="3">The sequence shown here is derived from an EMBL/GenBank/DDBJ whole genome shotgun (WGS) entry which is preliminary data.</text>
</comment>
<dbReference type="AlphaFoldDB" id="A0AAD7KMN0"/>
<reference evidence="3" key="1">
    <citation type="journal article" date="2023" name="Science">
        <title>Elucidation of the pathway for biosynthesis of saponin adjuvants from the soapbark tree.</title>
        <authorList>
            <person name="Reed J."/>
            <person name="Orme A."/>
            <person name="El-Demerdash A."/>
            <person name="Owen C."/>
            <person name="Martin L.B.B."/>
            <person name="Misra R.C."/>
            <person name="Kikuchi S."/>
            <person name="Rejzek M."/>
            <person name="Martin A.C."/>
            <person name="Harkess A."/>
            <person name="Leebens-Mack J."/>
            <person name="Louveau T."/>
            <person name="Stephenson M.J."/>
            <person name="Osbourn A."/>
        </authorList>
    </citation>
    <scope>NUCLEOTIDE SEQUENCE</scope>
    <source>
        <strain evidence="3">S10</strain>
    </source>
</reference>
<feature type="domain" description="Zinc knuckle CX2CX4HX4C" evidence="2">
    <location>
        <begin position="34"/>
        <end position="80"/>
    </location>
</feature>
<accession>A0AAD7KMN0</accession>
<dbReference type="EMBL" id="JARAOO010000014">
    <property type="protein sequence ID" value="KAJ7942609.1"/>
    <property type="molecule type" value="Genomic_DNA"/>
</dbReference>
<protein>
    <submittedName>
        <fullName evidence="3">Zinc CCHC-type-like protein</fullName>
    </submittedName>
</protein>
<evidence type="ECO:0000313" key="3">
    <source>
        <dbReference type="EMBL" id="KAJ7942609.1"/>
    </source>
</evidence>
<gene>
    <name evidence="3" type="ORF">O6P43_032255</name>
</gene>
<evidence type="ECO:0000313" key="4">
    <source>
        <dbReference type="Proteomes" id="UP001163823"/>
    </source>
</evidence>
<proteinExistence type="predicted"/>
<dbReference type="PANTHER" id="PTHR31286">
    <property type="entry name" value="GLYCINE-RICH CELL WALL STRUCTURAL PROTEIN 1.8-LIKE"/>
    <property type="match status" value="1"/>
</dbReference>
<dbReference type="InterPro" id="IPR040256">
    <property type="entry name" value="At4g02000-like"/>
</dbReference>
<dbReference type="Pfam" id="PF14392">
    <property type="entry name" value="zf-CCHC_4"/>
    <property type="match status" value="1"/>
</dbReference>
<sequence length="164" mass="18781">MGWKLGSLLGTVVQVEQFHVYGEQGRIIKCLIQWDLQRKLRKSITAKGVFEETYIVKLQYEKLPTYCFFCGIIGHDERNCIAKIKLEMCGSDFPLQFDNTLRAQQNGCEDNAHGQRQMTTESSTLTEGVVHQPESIWHRLSELTVTEHRANTCQNTYAQGQSPQ</sequence>
<keyword evidence="4" id="KW-1185">Reference proteome</keyword>
<dbReference type="InterPro" id="IPR025836">
    <property type="entry name" value="Zn_knuckle_CX2CX4HX4C"/>
</dbReference>
<dbReference type="Proteomes" id="UP001163823">
    <property type="component" value="Chromosome 14"/>
</dbReference>
<name>A0AAD7KMN0_QUISA</name>
<feature type="region of interest" description="Disordered" evidence="1">
    <location>
        <begin position="110"/>
        <end position="129"/>
    </location>
</feature>
<feature type="compositionally biased region" description="Polar residues" evidence="1">
    <location>
        <begin position="110"/>
        <end position="126"/>
    </location>
</feature>
<evidence type="ECO:0000259" key="2">
    <source>
        <dbReference type="Pfam" id="PF14392"/>
    </source>
</evidence>
<evidence type="ECO:0000256" key="1">
    <source>
        <dbReference type="SAM" id="MobiDB-lite"/>
    </source>
</evidence>
<dbReference type="KEGG" id="qsa:O6P43_032255"/>